<dbReference type="EMBL" id="CABFNO020001479">
    <property type="protein sequence ID" value="CAG9991583.1"/>
    <property type="molecule type" value="Genomic_DNA"/>
</dbReference>
<evidence type="ECO:0000256" key="4">
    <source>
        <dbReference type="ARBA" id="ARBA00023159"/>
    </source>
</evidence>
<accession>A0A9N9UKU2</accession>
<keyword evidence="10" id="KW-1185">Reference proteome</keyword>
<reference evidence="9 10" key="2">
    <citation type="submission" date="2021-10" db="EMBL/GenBank/DDBJ databases">
        <authorList>
            <person name="Piombo E."/>
        </authorList>
    </citation>
    <scope>NUCLEOTIDE SEQUENCE [LARGE SCALE GENOMIC DNA]</scope>
</reference>
<comment type="subcellular location">
    <subcellularLocation>
        <location evidence="1 7">Nucleus</location>
    </subcellularLocation>
</comment>
<evidence type="ECO:0000313" key="10">
    <source>
        <dbReference type="Proteomes" id="UP000754883"/>
    </source>
</evidence>
<evidence type="ECO:0000256" key="7">
    <source>
        <dbReference type="RuleBase" id="RU364145"/>
    </source>
</evidence>
<keyword evidence="6 7" id="KW-0539">Nucleus</keyword>
<evidence type="ECO:0000256" key="1">
    <source>
        <dbReference type="ARBA" id="ARBA00004123"/>
    </source>
</evidence>
<dbReference type="InterPro" id="IPR011425">
    <property type="entry name" value="Med9"/>
</dbReference>
<feature type="compositionally biased region" description="Low complexity" evidence="8">
    <location>
        <begin position="56"/>
        <end position="71"/>
    </location>
</feature>
<evidence type="ECO:0000256" key="5">
    <source>
        <dbReference type="ARBA" id="ARBA00023163"/>
    </source>
</evidence>
<dbReference type="AlphaFoldDB" id="A0A9N9UKU2"/>
<evidence type="ECO:0000256" key="8">
    <source>
        <dbReference type="SAM" id="MobiDB-lite"/>
    </source>
</evidence>
<dbReference type="GO" id="GO:0006357">
    <property type="term" value="P:regulation of transcription by RNA polymerase II"/>
    <property type="evidence" value="ECO:0007669"/>
    <property type="project" value="InterPro"/>
</dbReference>
<comment type="caution">
    <text evidence="9">The sequence shown here is derived from an EMBL/GenBank/DDBJ whole genome shotgun (WGS) entry which is preliminary data.</text>
</comment>
<comment type="subunit">
    <text evidence="7">Component of the Mediator complex.</text>
</comment>
<feature type="region of interest" description="Disordered" evidence="8">
    <location>
        <begin position="36"/>
        <end position="112"/>
    </location>
</feature>
<keyword evidence="3 7" id="KW-0805">Transcription regulation</keyword>
<evidence type="ECO:0000313" key="9">
    <source>
        <dbReference type="EMBL" id="CAG9991583.1"/>
    </source>
</evidence>
<name>A0A9N9UKU2_9HYPO</name>
<evidence type="ECO:0000256" key="3">
    <source>
        <dbReference type="ARBA" id="ARBA00023015"/>
    </source>
</evidence>
<dbReference type="GO" id="GO:0003712">
    <property type="term" value="F:transcription coregulator activity"/>
    <property type="evidence" value="ECO:0007669"/>
    <property type="project" value="InterPro"/>
</dbReference>
<dbReference type="Proteomes" id="UP000754883">
    <property type="component" value="Unassembled WGS sequence"/>
</dbReference>
<keyword evidence="4 7" id="KW-0010">Activator</keyword>
<keyword evidence="5 7" id="KW-0804">Transcription</keyword>
<reference evidence="10" key="1">
    <citation type="submission" date="2019-06" db="EMBL/GenBank/DDBJ databases">
        <authorList>
            <person name="Broberg M."/>
        </authorList>
    </citation>
    <scope>NUCLEOTIDE SEQUENCE [LARGE SCALE GENOMIC DNA]</scope>
</reference>
<evidence type="ECO:0000256" key="2">
    <source>
        <dbReference type="ARBA" id="ARBA00008089"/>
    </source>
</evidence>
<proteinExistence type="inferred from homology"/>
<dbReference type="Pfam" id="PF07544">
    <property type="entry name" value="Med9"/>
    <property type="match status" value="1"/>
</dbReference>
<evidence type="ECO:0000256" key="6">
    <source>
        <dbReference type="ARBA" id="ARBA00023242"/>
    </source>
</evidence>
<gene>
    <name evidence="7" type="primary">MED9</name>
    <name evidence="9" type="ORF">CBYS24578_00006373</name>
</gene>
<sequence length="158" mass="17099">MSNEPHPLALPPTFSPDTLDVLTELYNVLQKVHETARESLQNQEQDPAAGGAPKLPTSTSTPSAAASAATAGGDGGNGKRLTFKDVPNATDGIKHKLQRAREQVRGLPDMSRTVAEQDAEMRELEARIEKQRALLERLREEGLAFGKNDAPTGDRMET</sequence>
<dbReference type="GO" id="GO:0016592">
    <property type="term" value="C:mediator complex"/>
    <property type="evidence" value="ECO:0007669"/>
    <property type="project" value="InterPro"/>
</dbReference>
<protein>
    <recommendedName>
        <fullName evidence="7">Mediator of RNA polymerase II transcription subunit 9</fullName>
    </recommendedName>
    <alternativeName>
        <fullName evidence="7">Mediator complex subunit 9</fullName>
    </alternativeName>
</protein>
<comment type="function">
    <text evidence="7">Component of the Mediator complex, a coactivator involved in the regulated transcription of nearly all RNA polymerase II-dependent genes. Mediator functions as a bridge to convey information from gene-specific regulatory proteins to the basal RNA polymerase II transcription machinery. Mediator is recruited to promoters by direct interactions with regulatory proteins and serves as a scaffold for the assembly of a functional preinitiation complex with RNA polymerase II and the general transcription factors.</text>
</comment>
<dbReference type="OrthoDB" id="5414694at2759"/>
<organism evidence="9 10">
    <name type="scientific">Clonostachys byssicola</name>
    <dbReference type="NCBI Taxonomy" id="160290"/>
    <lineage>
        <taxon>Eukaryota</taxon>
        <taxon>Fungi</taxon>
        <taxon>Dikarya</taxon>
        <taxon>Ascomycota</taxon>
        <taxon>Pezizomycotina</taxon>
        <taxon>Sordariomycetes</taxon>
        <taxon>Hypocreomycetidae</taxon>
        <taxon>Hypocreales</taxon>
        <taxon>Bionectriaceae</taxon>
        <taxon>Clonostachys</taxon>
    </lineage>
</organism>
<comment type="similarity">
    <text evidence="2 7">Belongs to the Mediator complex subunit 9 family.</text>
</comment>